<dbReference type="InterPro" id="IPR000421">
    <property type="entry name" value="FA58C"/>
</dbReference>
<evidence type="ECO:0000313" key="3">
    <source>
        <dbReference type="Proteomes" id="UP000248198"/>
    </source>
</evidence>
<evidence type="ECO:0000259" key="1">
    <source>
        <dbReference type="PROSITE" id="PS50022"/>
    </source>
</evidence>
<reference evidence="2 3" key="1">
    <citation type="submission" date="2018-06" db="EMBL/GenBank/DDBJ databases">
        <title>Genomic Encyclopedia of Archaeal and Bacterial Type Strains, Phase II (KMG-II): from individual species to whole genera.</title>
        <authorList>
            <person name="Goeker M."/>
        </authorList>
    </citation>
    <scope>NUCLEOTIDE SEQUENCE [LARGE SCALE GENOMIC DNA]</scope>
    <source>
        <strain evidence="2 3">DSM 27372</strain>
    </source>
</reference>
<evidence type="ECO:0000313" key="2">
    <source>
        <dbReference type="EMBL" id="PYF76986.1"/>
    </source>
</evidence>
<dbReference type="SUPFAM" id="SSF49785">
    <property type="entry name" value="Galactose-binding domain-like"/>
    <property type="match status" value="1"/>
</dbReference>
<sequence>MNSKELLAFIKSDGPSVHQADIAFIRTPVSLSGDSVARLAAYLTRETSADVMVSVGVDESQLAIYNQNNKSNFVILPAANYKIIGPAQLNIKAGEVVSADSLKIQLLDRLKLNDLNGYILPLSVKEVSSKDKGVQASSSYRTVFIKAASKYTNIDLSKKTTPAGTLIDRTNPSWSIISASTPYSSSYPAINVLDGKNNTYWFAGGADNNIVLDMSAVNAVKGFILAPTYAFGTSYNATKIEVLTSTDNQNWVSQGAYTTDAVLSSSSANAPDYRNINFYGPVTCRYVKFILNGGMGSGYNGFAEINAIK</sequence>
<dbReference type="Proteomes" id="UP000248198">
    <property type="component" value="Unassembled WGS sequence"/>
</dbReference>
<accession>A0A318UKL7</accession>
<gene>
    <name evidence="2" type="ORF">B0O44_101463</name>
</gene>
<dbReference type="Pfam" id="PF00754">
    <property type="entry name" value="F5_F8_type_C"/>
    <property type="match status" value="1"/>
</dbReference>
<protein>
    <submittedName>
        <fullName evidence="2">Uncharacterized protein DUF1735</fullName>
    </submittedName>
</protein>
<keyword evidence="3" id="KW-1185">Reference proteome</keyword>
<dbReference type="Gene3D" id="2.60.40.1740">
    <property type="entry name" value="hypothetical protein (bacova_03559)"/>
    <property type="match status" value="1"/>
</dbReference>
<feature type="domain" description="F5/8 type C" evidence="1">
    <location>
        <begin position="159"/>
        <end position="289"/>
    </location>
</feature>
<dbReference type="Pfam" id="PF08522">
    <property type="entry name" value="BT_3987-like_N"/>
    <property type="match status" value="1"/>
</dbReference>
<comment type="caution">
    <text evidence="2">The sequence shown here is derived from an EMBL/GenBank/DDBJ whole genome shotgun (WGS) entry which is preliminary data.</text>
</comment>
<proteinExistence type="predicted"/>
<dbReference type="AlphaFoldDB" id="A0A318UKL7"/>
<dbReference type="PROSITE" id="PS50022">
    <property type="entry name" value="FA58C_3"/>
    <property type="match status" value="1"/>
</dbReference>
<dbReference type="EMBL" id="QKLU01000001">
    <property type="protein sequence ID" value="PYF76986.1"/>
    <property type="molecule type" value="Genomic_DNA"/>
</dbReference>
<organism evidence="2 3">
    <name type="scientific">Pedobacter nutrimenti</name>
    <dbReference type="NCBI Taxonomy" id="1241337"/>
    <lineage>
        <taxon>Bacteria</taxon>
        <taxon>Pseudomonadati</taxon>
        <taxon>Bacteroidota</taxon>
        <taxon>Sphingobacteriia</taxon>
        <taxon>Sphingobacteriales</taxon>
        <taxon>Sphingobacteriaceae</taxon>
        <taxon>Pedobacter</taxon>
    </lineage>
</organism>
<name>A0A318UKL7_9SPHI</name>
<dbReference type="InterPro" id="IPR008979">
    <property type="entry name" value="Galactose-bd-like_sf"/>
</dbReference>
<dbReference type="RefSeq" id="WP_170123249.1">
    <property type="nucleotide sequence ID" value="NZ_QKLU01000001.1"/>
</dbReference>
<dbReference type="InterPro" id="IPR013728">
    <property type="entry name" value="BT_3987-like_N"/>
</dbReference>
<dbReference type="Gene3D" id="2.60.120.260">
    <property type="entry name" value="Galactose-binding domain-like"/>
    <property type="match status" value="1"/>
</dbReference>